<evidence type="ECO:0000313" key="3">
    <source>
        <dbReference type="Proteomes" id="UP000266861"/>
    </source>
</evidence>
<gene>
    <name evidence="2" type="ORF">Glove_82g4</name>
</gene>
<dbReference type="Proteomes" id="UP000266861">
    <property type="component" value="Unassembled WGS sequence"/>
</dbReference>
<sequence>MNNNQGTQENIFQFASRIIDDARNAFINFEDSDYIQTHIDQIERLHIMFNYLLISIESNNPRYSLILHQLSLTNNIQENLEIALSQEGYTWTEIAKMLNVSSKTITRRRNELNIKVEKIYTILSNDELDCALKESLRRIDPFGITACYAEIIPRRKYQVSGPNVLWHIDRNHKLIYWKFVIHGAIDSYSRIITYLHCSTNNQVQTVLKSFLNAIENYGVPSKVCGNCGGENVAVAEWMLISKELDCGSYIGG</sequence>
<protein>
    <recommendedName>
        <fullName evidence="1">Integrase core domain-containing protein</fullName>
    </recommendedName>
</protein>
<organism evidence="2 3">
    <name type="scientific">Diversispora epigaea</name>
    <dbReference type="NCBI Taxonomy" id="1348612"/>
    <lineage>
        <taxon>Eukaryota</taxon>
        <taxon>Fungi</taxon>
        <taxon>Fungi incertae sedis</taxon>
        <taxon>Mucoromycota</taxon>
        <taxon>Glomeromycotina</taxon>
        <taxon>Glomeromycetes</taxon>
        <taxon>Diversisporales</taxon>
        <taxon>Diversisporaceae</taxon>
        <taxon>Diversispora</taxon>
    </lineage>
</organism>
<dbReference type="EMBL" id="PQFF01000078">
    <property type="protein sequence ID" value="RHZ84383.1"/>
    <property type="molecule type" value="Genomic_DNA"/>
</dbReference>
<comment type="caution">
    <text evidence="2">The sequence shown here is derived from an EMBL/GenBank/DDBJ whole genome shotgun (WGS) entry which is preliminary data.</text>
</comment>
<proteinExistence type="predicted"/>
<dbReference type="STRING" id="1348612.A0A397JHD8"/>
<dbReference type="AlphaFoldDB" id="A0A397JHD8"/>
<keyword evidence="3" id="KW-1185">Reference proteome</keyword>
<dbReference type="InterPro" id="IPR012337">
    <property type="entry name" value="RNaseH-like_sf"/>
</dbReference>
<dbReference type="PANTHER" id="PTHR46791:SF5">
    <property type="entry name" value="CLR5 DOMAIN-CONTAINING PROTEIN-RELATED"/>
    <property type="match status" value="1"/>
</dbReference>
<evidence type="ECO:0000259" key="1">
    <source>
        <dbReference type="Pfam" id="PF24764"/>
    </source>
</evidence>
<dbReference type="InterPro" id="IPR058913">
    <property type="entry name" value="Integrase_dom_put"/>
</dbReference>
<accession>A0A397JHD8</accession>
<name>A0A397JHD8_9GLOM</name>
<evidence type="ECO:0000313" key="2">
    <source>
        <dbReference type="EMBL" id="RHZ84383.1"/>
    </source>
</evidence>
<reference evidence="2 3" key="1">
    <citation type="submission" date="2018-08" db="EMBL/GenBank/DDBJ databases">
        <title>Genome and evolution of the arbuscular mycorrhizal fungus Diversispora epigaea (formerly Glomus versiforme) and its bacterial endosymbionts.</title>
        <authorList>
            <person name="Sun X."/>
            <person name="Fei Z."/>
            <person name="Harrison M."/>
        </authorList>
    </citation>
    <scope>NUCLEOTIDE SEQUENCE [LARGE SCALE GENOMIC DNA]</scope>
    <source>
        <strain evidence="2 3">IT104</strain>
    </source>
</reference>
<dbReference type="SUPFAM" id="SSF53098">
    <property type="entry name" value="Ribonuclease H-like"/>
    <property type="match status" value="1"/>
</dbReference>
<dbReference type="OrthoDB" id="2323107at2759"/>
<feature type="domain" description="Integrase core" evidence="1">
    <location>
        <begin position="157"/>
        <end position="252"/>
    </location>
</feature>
<dbReference type="Pfam" id="PF24764">
    <property type="entry name" value="rva_4"/>
    <property type="match status" value="1"/>
</dbReference>
<dbReference type="PANTHER" id="PTHR46791">
    <property type="entry name" value="EXPRESSED PROTEIN"/>
    <property type="match status" value="1"/>
</dbReference>